<comment type="caution">
    <text evidence="3">The sequence shown here is derived from an EMBL/GenBank/DDBJ whole genome shotgun (WGS) entry which is preliminary data.</text>
</comment>
<dbReference type="PANTHER" id="PTHR43767">
    <property type="entry name" value="LONG-CHAIN-FATTY-ACID--COA LIGASE"/>
    <property type="match status" value="1"/>
</dbReference>
<dbReference type="InterPro" id="IPR020845">
    <property type="entry name" value="AMP-binding_CS"/>
</dbReference>
<protein>
    <submittedName>
        <fullName evidence="3">Putative AMP-binding protein</fullName>
    </submittedName>
</protein>
<gene>
    <name evidence="3" type="ORF">H340_03214</name>
</gene>
<dbReference type="AlphaFoldDB" id="M3B7L7"/>
<proteinExistence type="predicted"/>
<reference evidence="3 4" key="1">
    <citation type="journal article" date="2013" name="Genome Announc.">
        <title>Whole-Genome Shotgun Assembly and Analysis of the Genome of Streptomyces mobaraensis DSM 40847, a Strain for Industrial Production of Microbial Transglutaminase.</title>
        <authorList>
            <person name="Yang H."/>
            <person name="He T."/>
            <person name="Wu W."/>
            <person name="Zhu W."/>
            <person name="Lu B."/>
            <person name="Sun W."/>
        </authorList>
    </citation>
    <scope>NUCLEOTIDE SEQUENCE [LARGE SCALE GENOMIC DNA]</scope>
    <source>
        <strain evidence="3 4">DSM 40847</strain>
    </source>
</reference>
<dbReference type="eggNOG" id="COG0318">
    <property type="taxonomic scope" value="Bacteria"/>
</dbReference>
<organism evidence="3 4">
    <name type="scientific">Streptomyces mobaraensis (strain ATCC 29032 / DSM 40847 / JCM 4168 / NBRC 13819 / NCIMB 11159 / IPCR 16-22)</name>
    <dbReference type="NCBI Taxonomy" id="1223523"/>
    <lineage>
        <taxon>Bacteria</taxon>
        <taxon>Bacillati</taxon>
        <taxon>Actinomycetota</taxon>
        <taxon>Actinomycetes</taxon>
        <taxon>Kitasatosporales</taxon>
        <taxon>Streptomycetaceae</taxon>
        <taxon>Streptomyces</taxon>
    </lineage>
</organism>
<dbReference type="PANTHER" id="PTHR43767:SF1">
    <property type="entry name" value="NONRIBOSOMAL PEPTIDE SYNTHASE PES1 (EUROFUNG)-RELATED"/>
    <property type="match status" value="1"/>
</dbReference>
<feature type="domain" description="AMP-binding enzyme C-terminal" evidence="2">
    <location>
        <begin position="412"/>
        <end position="480"/>
    </location>
</feature>
<dbReference type="InterPro" id="IPR050237">
    <property type="entry name" value="ATP-dep_AMP-bd_enzyme"/>
</dbReference>
<dbReference type="Proteomes" id="UP000011740">
    <property type="component" value="Unassembled WGS sequence"/>
</dbReference>
<dbReference type="InterPro" id="IPR025110">
    <property type="entry name" value="AMP-bd_C"/>
</dbReference>
<dbReference type="Pfam" id="PF13193">
    <property type="entry name" value="AMP-binding_C"/>
    <property type="match status" value="1"/>
</dbReference>
<name>M3B7L7_STRM1</name>
<evidence type="ECO:0000259" key="2">
    <source>
        <dbReference type="Pfam" id="PF13193"/>
    </source>
</evidence>
<dbReference type="STRING" id="1223523.H340_03214"/>
<dbReference type="Pfam" id="PF00501">
    <property type="entry name" value="AMP-binding"/>
    <property type="match status" value="1"/>
</dbReference>
<sequence length="491" mass="52731">MSHTPVYDLLTRAAGEHPDRPAVRDAAGRWSYAQLAAHSRRTAAWLAGRGVGHGDRVMVRLASGREYLALLYGTLALGAVLVPVNPAMRDFQLRGVIEDAEPALVVTDPAHTDAVRALTGRPVLGLDEAWAEIAEQEPAPVTTTAISRDVALLMYTSGTTSRPKAVVSEHAQVLAATRAVAARLRYRADDVVYCRLPLSFDYGLYQVFLAALAGAEIVVPGEVPDVMLLRGIRETAATVVPLVPSLSEMLVRLAARDPEPTSVRLFTNTGAALPPPSVAALRAAFPGASVSLMYGITECKRVSILEPDEDLDRPGSVGRPLPDTEVLVVDDEGRPLPPGETGEFVVRGPHVMSGYWRAPEQTARRFRRCERTGEVRLFTGDYGHRDAEGHLYFSGRRDDIFKRLGMRVSTLEVEAAALDVPGVREAVALAPDGSRDLTLFVVGGPEPAEVRRELRARLEAAKVPAAVLTVPAIPLTGNGKPDRKALAAGLA</sequence>
<dbReference type="PROSITE" id="PS00455">
    <property type="entry name" value="AMP_BINDING"/>
    <property type="match status" value="1"/>
</dbReference>
<dbReference type="InterPro" id="IPR000873">
    <property type="entry name" value="AMP-dep_synth/lig_dom"/>
</dbReference>
<dbReference type="PATRIC" id="fig|1223523.3.peg.658"/>
<dbReference type="EMBL" id="AORZ01000005">
    <property type="protein sequence ID" value="EMF01998.1"/>
    <property type="molecule type" value="Genomic_DNA"/>
</dbReference>
<dbReference type="GO" id="GO:0016878">
    <property type="term" value="F:acid-thiol ligase activity"/>
    <property type="evidence" value="ECO:0007669"/>
    <property type="project" value="UniProtKB-ARBA"/>
</dbReference>
<dbReference type="InterPro" id="IPR042099">
    <property type="entry name" value="ANL_N_sf"/>
</dbReference>
<evidence type="ECO:0000313" key="4">
    <source>
        <dbReference type="Proteomes" id="UP000011740"/>
    </source>
</evidence>
<dbReference type="Gene3D" id="3.30.300.30">
    <property type="match status" value="1"/>
</dbReference>
<dbReference type="Gene3D" id="3.40.50.12780">
    <property type="entry name" value="N-terminal domain of ligase-like"/>
    <property type="match status" value="1"/>
</dbReference>
<feature type="domain" description="AMP-dependent synthetase/ligase" evidence="1">
    <location>
        <begin position="11"/>
        <end position="356"/>
    </location>
</feature>
<dbReference type="SUPFAM" id="SSF56801">
    <property type="entry name" value="Acetyl-CoA synthetase-like"/>
    <property type="match status" value="1"/>
</dbReference>
<evidence type="ECO:0000259" key="1">
    <source>
        <dbReference type="Pfam" id="PF00501"/>
    </source>
</evidence>
<dbReference type="InterPro" id="IPR045851">
    <property type="entry name" value="AMP-bd_C_sf"/>
</dbReference>
<evidence type="ECO:0000313" key="3">
    <source>
        <dbReference type="EMBL" id="EMF01998.1"/>
    </source>
</evidence>
<accession>M3B7L7</accession>
<dbReference type="RefSeq" id="WP_004939264.1">
    <property type="nucleotide sequence ID" value="NZ_AORZ01000005.1"/>
</dbReference>